<dbReference type="Gene3D" id="3.30.420.10">
    <property type="entry name" value="Ribonuclease H-like superfamily/Ribonuclease H"/>
    <property type="match status" value="1"/>
</dbReference>
<dbReference type="SUPFAM" id="SSF53098">
    <property type="entry name" value="Ribonuclease H-like"/>
    <property type="match status" value="1"/>
</dbReference>
<name>A0A0S4W954_RALSL</name>
<organism evidence="3">
    <name type="scientific">Ralstonia solanacearum</name>
    <name type="common">Pseudomonas solanacearum</name>
    <dbReference type="NCBI Taxonomy" id="305"/>
    <lineage>
        <taxon>Bacteria</taxon>
        <taxon>Pseudomonadati</taxon>
        <taxon>Pseudomonadota</taxon>
        <taxon>Betaproteobacteria</taxon>
        <taxon>Burkholderiales</taxon>
        <taxon>Burkholderiaceae</taxon>
        <taxon>Ralstonia</taxon>
        <taxon>Ralstonia solanacearum species complex</taxon>
    </lineage>
</organism>
<dbReference type="GO" id="GO:0003676">
    <property type="term" value="F:nucleic acid binding"/>
    <property type="evidence" value="ECO:0007669"/>
    <property type="project" value="InterPro"/>
</dbReference>
<dbReference type="Pfam" id="PF09299">
    <property type="entry name" value="Mu-transpos_C"/>
    <property type="match status" value="1"/>
</dbReference>
<gene>
    <name evidence="3" type="ORF">TO10_v1_10108</name>
</gene>
<dbReference type="InterPro" id="IPR012337">
    <property type="entry name" value="RNaseH-like_sf"/>
</dbReference>
<dbReference type="Pfam" id="PF00665">
    <property type="entry name" value="rve"/>
    <property type="match status" value="1"/>
</dbReference>
<dbReference type="PROSITE" id="PS50994">
    <property type="entry name" value="INTEGRASE"/>
    <property type="match status" value="1"/>
</dbReference>
<dbReference type="EMBL" id="LN899827">
    <property type="protein sequence ID" value="CUV43207.1"/>
    <property type="molecule type" value="Genomic_DNA"/>
</dbReference>
<dbReference type="InterPro" id="IPR001584">
    <property type="entry name" value="Integrase_cat-core"/>
</dbReference>
<feature type="region of interest" description="Disordered" evidence="1">
    <location>
        <begin position="912"/>
        <end position="946"/>
    </location>
</feature>
<dbReference type="InterPro" id="IPR015378">
    <property type="entry name" value="Transposase-like_Mu_C"/>
</dbReference>
<dbReference type="GO" id="GO:0015074">
    <property type="term" value="P:DNA integration"/>
    <property type="evidence" value="ECO:0007669"/>
    <property type="project" value="InterPro"/>
</dbReference>
<evidence type="ECO:0000259" key="2">
    <source>
        <dbReference type="PROSITE" id="PS50994"/>
    </source>
</evidence>
<feature type="domain" description="Integrase catalytic" evidence="2">
    <location>
        <begin position="555"/>
        <end position="750"/>
    </location>
</feature>
<dbReference type="InterPro" id="IPR036397">
    <property type="entry name" value="RNaseH_sf"/>
</dbReference>
<sequence length="946" mass="108906">MRLAPTEPAFQPKWVAMEAAWSDGNPFGRDVLPPYSDAELEDLFDEWGTPSLGRAFVRRARRDGPVREVESRRGNVISRYTPRKMNGRRQSTESLGPEYAAVIRYDLDNFTREFYCQPGTVRVNIQVERKAKDGEKKFATQSVECTPDILCITPHGLFIDEWKTEHDLLKLLEKHPYRFQKRDGDWHCPEREAYFRDKLGITYRLRSSAEHNPRFVSNLEFLRDYLCGVSTPLSHTAWQAMSTVLEPVGRISLHRLLEHAQPQLTPWDFSCIDETTVDGFTADDIYKAIAEQRVFVDLFYDDLSEPLETVICRSREQLEWVRASRPVPHAVSEEMAFNLREGTSFVRGREMCIVKSIGCEHLSFVNESGDEVSMPLELFGKMLDRRDVQILRPLQSMDEHIAQLENPGDSRIAEAFRRAHLVEASRHGRPKHQHSARTLQRYLRAAREAGPAYWDQVNALTPKRPTGGRCQIAALALELIRDIARQTNTPENPVDANAYLRYVKLSVDKDVPAVSRKTFYRHYATEKDVGKRQGDRAAYNEEPAIWYLRREDKIHGGRPFHIVHIDHTQLDIVIRIQGHGGRWHIYRPWLTIAIDAETRAVVGFYLSIHSPSTVSCMMVIRDMVRRHRRMPDIILVDNGKEFQSHAFERLCDKARTTLRFRPPHKSRFGGVCERFFGHTNKKLIHSLAGNNKALQKIRTVTRSVDPVRRDKLSFPQLHGILEYFFFDQYNKKHVHPAHDHTPDEYMSKRFAVTGLRFERMVPFDQGFLIDTCVPPARGTTRDIDHQMGIKVGHVHYWAEEFADRRLKQKKVEVRIDMWDVSIVWASINGVWVRCVSKLLARFRRLTSIELRYAFDYVRKRLGNSLRHPTEQQILASTEDYLESLKLGPIGQATASTAETYAAKGTAATTVRVEPASLPPPAPALPSPPIRDASGFQYGSRGTLKQL</sequence>
<evidence type="ECO:0000313" key="3">
    <source>
        <dbReference type="EMBL" id="CUV43207.1"/>
    </source>
</evidence>
<feature type="compositionally biased region" description="Pro residues" evidence="1">
    <location>
        <begin position="916"/>
        <end position="928"/>
    </location>
</feature>
<proteinExistence type="predicted"/>
<evidence type="ECO:0000256" key="1">
    <source>
        <dbReference type="SAM" id="MobiDB-lite"/>
    </source>
</evidence>
<accession>A0A0S4W954</accession>
<dbReference type="AlphaFoldDB" id="A0A0S4W954"/>
<reference evidence="3" key="1">
    <citation type="submission" date="2015-10" db="EMBL/GenBank/DDBJ databases">
        <authorList>
            <person name="Gilbert D.G."/>
        </authorList>
    </citation>
    <scope>NUCLEOTIDE SEQUENCE</scope>
    <source>
        <strain evidence="3">Phyl III-seqv23</strain>
    </source>
</reference>
<protein>
    <submittedName>
        <fullName evidence="3">Integrase catalytic region</fullName>
    </submittedName>
</protein>